<dbReference type="KEGG" id="blac:94347274"/>
<dbReference type="AlphaFoldDB" id="A0A976FRD6"/>
<gene>
    <name evidence="1" type="ORF">CCR75_003509</name>
</gene>
<evidence type="ECO:0000313" key="1">
    <source>
        <dbReference type="EMBL" id="TDH71139.1"/>
    </source>
</evidence>
<organism evidence="1 2">
    <name type="scientific">Bremia lactucae</name>
    <name type="common">Lettuce downy mildew</name>
    <dbReference type="NCBI Taxonomy" id="4779"/>
    <lineage>
        <taxon>Eukaryota</taxon>
        <taxon>Sar</taxon>
        <taxon>Stramenopiles</taxon>
        <taxon>Oomycota</taxon>
        <taxon>Peronosporomycetes</taxon>
        <taxon>Peronosporales</taxon>
        <taxon>Peronosporaceae</taxon>
        <taxon>Bremia</taxon>
    </lineage>
</organism>
<accession>A0A976FRD6</accession>
<reference evidence="1 2" key="1">
    <citation type="journal article" date="2021" name="Genome Biol.">
        <title>AFLAP: assembly-free linkage analysis pipeline using k-mers from genome sequencing data.</title>
        <authorList>
            <person name="Fletcher K."/>
            <person name="Zhang L."/>
            <person name="Gil J."/>
            <person name="Han R."/>
            <person name="Cavanaugh K."/>
            <person name="Michelmore R."/>
        </authorList>
    </citation>
    <scope>NUCLEOTIDE SEQUENCE [LARGE SCALE GENOMIC DNA]</scope>
    <source>
        <strain evidence="1 2">SF5</strain>
    </source>
</reference>
<evidence type="ECO:0000313" key="2">
    <source>
        <dbReference type="Proteomes" id="UP000294530"/>
    </source>
</evidence>
<keyword evidence="2" id="KW-1185">Reference proteome</keyword>
<comment type="caution">
    <text evidence="1">The sequence shown here is derived from an EMBL/GenBank/DDBJ whole genome shotgun (WGS) entry which is preliminary data.</text>
</comment>
<dbReference type="OrthoDB" id="122810at2759"/>
<name>A0A976FRD6_BRELC</name>
<dbReference type="Proteomes" id="UP000294530">
    <property type="component" value="Unassembled WGS sequence"/>
</dbReference>
<proteinExistence type="predicted"/>
<protein>
    <submittedName>
        <fullName evidence="1">Uncharacterized protein</fullName>
    </submittedName>
</protein>
<dbReference type="RefSeq" id="XP_067820638.1">
    <property type="nucleotide sequence ID" value="XM_067961603.1"/>
</dbReference>
<dbReference type="GeneID" id="94347274"/>
<sequence>MGEQYDHVVTSIRNSMSSITWLVFFERFVLFDKIIEDRGLHRNLESGRADESTYAERLQKRCKMLLQYIALKMLRLEIDRVIIAKPALKIDDIALYEALIERASEQHYHMLAQELKKGGHDA</sequence>
<dbReference type="EMBL" id="SHOA02000004">
    <property type="protein sequence ID" value="TDH71139.1"/>
    <property type="molecule type" value="Genomic_DNA"/>
</dbReference>